<dbReference type="OrthoDB" id="7553586at2759"/>
<dbReference type="AlphaFoldDB" id="A0A9N9RTZ0"/>
<evidence type="ECO:0000313" key="1">
    <source>
        <dbReference type="EMBL" id="CAG9802459.1"/>
    </source>
</evidence>
<dbReference type="EMBL" id="OU895878">
    <property type="protein sequence ID" value="CAG9802459.1"/>
    <property type="molecule type" value="Genomic_DNA"/>
</dbReference>
<reference evidence="1" key="1">
    <citation type="submission" date="2022-01" db="EMBL/GenBank/DDBJ databases">
        <authorList>
            <person name="King R."/>
        </authorList>
    </citation>
    <scope>NUCLEOTIDE SEQUENCE</scope>
</reference>
<keyword evidence="2" id="KW-1185">Reference proteome</keyword>
<name>A0A9N9RTZ0_9DIPT</name>
<reference evidence="1" key="2">
    <citation type="submission" date="2022-10" db="EMBL/GenBank/DDBJ databases">
        <authorList>
            <consortium name="ENA_rothamsted_submissions"/>
            <consortium name="culmorum"/>
            <person name="King R."/>
        </authorList>
    </citation>
    <scope>NUCLEOTIDE SEQUENCE</scope>
</reference>
<proteinExistence type="predicted"/>
<accession>A0A9N9RTZ0</accession>
<dbReference type="Proteomes" id="UP001153620">
    <property type="component" value="Chromosome 2"/>
</dbReference>
<evidence type="ECO:0000313" key="2">
    <source>
        <dbReference type="Proteomes" id="UP001153620"/>
    </source>
</evidence>
<protein>
    <submittedName>
        <fullName evidence="1">Uncharacterized protein</fullName>
    </submittedName>
</protein>
<gene>
    <name evidence="1" type="ORF">CHIRRI_LOCUS5368</name>
</gene>
<sequence length="172" mass="19444">MSDKKVKGIDEPCCKQASEILNLSQGNSSQTQNSPHLIGHPRYHVLCNQNYNKAEIVENLESLGCTEVVTEEQRNTKTAFLNREDQNRVLHEILTSEQGKQAIDQLNKGEVEVILRTPTSQLIKNRYLMMSVVKNGTRVQDKPANSTVLILGQHKNLPEGTYVHVKTFYPTE</sequence>
<organism evidence="1 2">
    <name type="scientific">Chironomus riparius</name>
    <dbReference type="NCBI Taxonomy" id="315576"/>
    <lineage>
        <taxon>Eukaryota</taxon>
        <taxon>Metazoa</taxon>
        <taxon>Ecdysozoa</taxon>
        <taxon>Arthropoda</taxon>
        <taxon>Hexapoda</taxon>
        <taxon>Insecta</taxon>
        <taxon>Pterygota</taxon>
        <taxon>Neoptera</taxon>
        <taxon>Endopterygota</taxon>
        <taxon>Diptera</taxon>
        <taxon>Nematocera</taxon>
        <taxon>Chironomoidea</taxon>
        <taxon>Chironomidae</taxon>
        <taxon>Chironominae</taxon>
        <taxon>Chironomus</taxon>
    </lineage>
</organism>